<keyword evidence="6" id="KW-0175">Coiled coil</keyword>
<reference evidence="8" key="3">
    <citation type="submission" date="2025-09" db="UniProtKB">
        <authorList>
            <consortium name="Ensembl"/>
        </authorList>
    </citation>
    <scope>IDENTIFICATION</scope>
    <source>
        <strain evidence="8">breed Abyssinian</strain>
    </source>
</reference>
<keyword evidence="2 5" id="KW-0547">Nucleotide-binding</keyword>
<evidence type="ECO:0000256" key="3">
    <source>
        <dbReference type="ARBA" id="ARBA00022840"/>
    </source>
</evidence>
<keyword evidence="4" id="KW-0647">Proteasome</keyword>
<reference evidence="8" key="2">
    <citation type="submission" date="2025-08" db="UniProtKB">
        <authorList>
            <consortium name="Ensembl"/>
        </authorList>
    </citation>
    <scope>IDENTIFICATION</scope>
    <source>
        <strain evidence="8">breed Abyssinian</strain>
    </source>
</reference>
<evidence type="ECO:0000256" key="4">
    <source>
        <dbReference type="ARBA" id="ARBA00022942"/>
    </source>
</evidence>
<evidence type="ECO:0000259" key="7">
    <source>
        <dbReference type="SMART" id="SM00382"/>
    </source>
</evidence>
<feature type="domain" description="AAA+ ATPase" evidence="7">
    <location>
        <begin position="230"/>
        <end position="369"/>
    </location>
</feature>
<dbReference type="PROSITE" id="PS00674">
    <property type="entry name" value="AAA"/>
    <property type="match status" value="1"/>
</dbReference>
<dbReference type="InterPro" id="IPR027417">
    <property type="entry name" value="P-loop_NTPase"/>
</dbReference>
<proteinExistence type="inferred from homology"/>
<dbReference type="InterPro" id="IPR041569">
    <property type="entry name" value="AAA_lid_3"/>
</dbReference>
<gene>
    <name evidence="8" type="primary">PSMC4</name>
</gene>
<reference evidence="8 9" key="1">
    <citation type="submission" date="2021-02" db="EMBL/GenBank/DDBJ databases">
        <title>Safari Cat Assemblies.</title>
        <authorList>
            <person name="Bredemeyer K.R."/>
            <person name="Murphy W.J."/>
        </authorList>
    </citation>
    <scope>NUCLEOTIDE SEQUENCE [LARGE SCALE GENOMIC DNA]</scope>
</reference>
<comment type="similarity">
    <text evidence="1 5">Belongs to the AAA ATPase family.</text>
</comment>
<dbReference type="InterPro" id="IPR003593">
    <property type="entry name" value="AAA+_ATPase"/>
</dbReference>
<dbReference type="InterPro" id="IPR012340">
    <property type="entry name" value="NA-bd_OB-fold"/>
</dbReference>
<dbReference type="Gene3D" id="3.40.50.300">
    <property type="entry name" value="P-loop containing nucleotide triphosphate hydrolases"/>
    <property type="match status" value="1"/>
</dbReference>
<evidence type="ECO:0000256" key="6">
    <source>
        <dbReference type="SAM" id="Coils"/>
    </source>
</evidence>
<dbReference type="InterPro" id="IPR050221">
    <property type="entry name" value="26S_Proteasome_ATPase"/>
</dbReference>
<dbReference type="SMART" id="SM00382">
    <property type="entry name" value="AAA"/>
    <property type="match status" value="1"/>
</dbReference>
<organism evidence="8 9">
    <name type="scientific">Felis catus</name>
    <name type="common">Cat</name>
    <name type="synonym">Felis silvestris catus</name>
    <dbReference type="NCBI Taxonomy" id="9685"/>
    <lineage>
        <taxon>Eukaryota</taxon>
        <taxon>Metazoa</taxon>
        <taxon>Chordata</taxon>
        <taxon>Craniata</taxon>
        <taxon>Vertebrata</taxon>
        <taxon>Euteleostomi</taxon>
        <taxon>Mammalia</taxon>
        <taxon>Eutheria</taxon>
        <taxon>Laurasiatheria</taxon>
        <taxon>Carnivora</taxon>
        <taxon>Feliformia</taxon>
        <taxon>Felidae</taxon>
        <taxon>Felinae</taxon>
        <taxon>Felis</taxon>
    </lineage>
</organism>
<keyword evidence="3 5" id="KW-0067">ATP-binding</keyword>
<evidence type="ECO:0000313" key="9">
    <source>
        <dbReference type="Proteomes" id="UP000823872"/>
    </source>
</evidence>
<name>A0ABI8AID0_FELCA</name>
<dbReference type="Pfam" id="PF17862">
    <property type="entry name" value="AAA_lid_3"/>
    <property type="match status" value="1"/>
</dbReference>
<evidence type="ECO:0000256" key="1">
    <source>
        <dbReference type="ARBA" id="ARBA00006914"/>
    </source>
</evidence>
<dbReference type="PANTHER" id="PTHR23073">
    <property type="entry name" value="26S PROTEASOME REGULATORY SUBUNIT"/>
    <property type="match status" value="1"/>
</dbReference>
<protein>
    <recommendedName>
        <fullName evidence="7">AAA+ ATPase domain-containing protein</fullName>
    </recommendedName>
</protein>
<dbReference type="InterPro" id="IPR003960">
    <property type="entry name" value="ATPase_AAA_CS"/>
</dbReference>
<keyword evidence="9" id="KW-1185">Reference proteome</keyword>
<sequence length="450" mass="50956">MEEIGILVEKAQDEIPALSVSRPQTGLSFLGPEPEDLEDLYSRYKKLQQELEFLEVQEEYIKDEQKNLKKEFLHAQEEVKRIQSIPLVIGQFLEAVDQNTAIVGSTTGSNYYVRILSTIDRELLKPNASVALHKHSNALVDVLPPEADSSIMMLTSDQKPDVMYADIGGMDIQKQEVREAVELPLTHFELYKQVRSWEGQGRERPHCIELVMGLPGSSFFASVFQIGIDPPRGVLMYGPPGCGKTMLAKAVAHHTTAAFIRVVGSEFVQKYLGEGPRMVRDVFRLAKENAPAIIFIDEIDAIATKRFDAQTGADREVQRILLELLNQMDGFDQNVNVKVIMATNRADTLDPALLRPGRLDRKIEFPLPDRRQKRLIFSTITSKMNLSEEVDLEDYVARPDKISGADINSICQESGMLAVRENRYIVLAKDFEKAYKTVIKKDEQEHEFYK</sequence>
<dbReference type="InterPro" id="IPR003959">
    <property type="entry name" value="ATPase_AAA_core"/>
</dbReference>
<dbReference type="Pfam" id="PF16450">
    <property type="entry name" value="Prot_ATP_ID_OB_C"/>
    <property type="match status" value="1"/>
</dbReference>
<evidence type="ECO:0000313" key="8">
    <source>
        <dbReference type="Ensembl" id="ENSFCTP00005058820.1"/>
    </source>
</evidence>
<feature type="coiled-coil region" evidence="6">
    <location>
        <begin position="37"/>
        <end position="71"/>
    </location>
</feature>
<dbReference type="Proteomes" id="UP000823872">
    <property type="component" value="Chromosome E2"/>
</dbReference>
<accession>A0ABI8AID0</accession>
<dbReference type="Gene3D" id="1.10.8.60">
    <property type="match status" value="1"/>
</dbReference>
<evidence type="ECO:0000256" key="5">
    <source>
        <dbReference type="RuleBase" id="RU003651"/>
    </source>
</evidence>
<dbReference type="Pfam" id="PF00004">
    <property type="entry name" value="AAA"/>
    <property type="match status" value="1"/>
</dbReference>
<dbReference type="Ensembl" id="ENSFCTT00005086767.1">
    <property type="protein sequence ID" value="ENSFCTP00005058820.1"/>
    <property type="gene ID" value="ENSFCTG00005031174.1"/>
</dbReference>
<dbReference type="Gene3D" id="2.40.50.140">
    <property type="entry name" value="Nucleic acid-binding proteins"/>
    <property type="match status" value="1"/>
</dbReference>
<dbReference type="InterPro" id="IPR032501">
    <property type="entry name" value="Prot_ATP_ID_OB_2nd"/>
</dbReference>
<dbReference type="GeneTree" id="ENSGT01020000230346"/>
<dbReference type="SUPFAM" id="SSF52540">
    <property type="entry name" value="P-loop containing nucleoside triphosphate hydrolases"/>
    <property type="match status" value="1"/>
</dbReference>
<evidence type="ECO:0000256" key="2">
    <source>
        <dbReference type="ARBA" id="ARBA00022741"/>
    </source>
</evidence>